<protein>
    <recommendedName>
        <fullName evidence="3">Excreted virulence factor EspC (Type VII ESX diderm)</fullName>
    </recommendedName>
</protein>
<dbReference type="EMBL" id="VFPN01000003">
    <property type="protein sequence ID" value="TQM61022.1"/>
    <property type="molecule type" value="Genomic_DNA"/>
</dbReference>
<dbReference type="OrthoDB" id="5147966at2"/>
<name>A0A543HRS5_9MICO</name>
<evidence type="ECO:0000313" key="2">
    <source>
        <dbReference type="Proteomes" id="UP000318331"/>
    </source>
</evidence>
<organism evidence="1 2">
    <name type="scientific">Klugiella xanthotipulae</name>
    <dbReference type="NCBI Taxonomy" id="244735"/>
    <lineage>
        <taxon>Bacteria</taxon>
        <taxon>Bacillati</taxon>
        <taxon>Actinomycetota</taxon>
        <taxon>Actinomycetes</taxon>
        <taxon>Micrococcales</taxon>
        <taxon>Microbacteriaceae</taxon>
        <taxon>Klugiella</taxon>
    </lineage>
</organism>
<gene>
    <name evidence="1" type="ORF">FB466_1949</name>
</gene>
<keyword evidence="2" id="KW-1185">Reference proteome</keyword>
<proteinExistence type="predicted"/>
<evidence type="ECO:0008006" key="3">
    <source>
        <dbReference type="Google" id="ProtNLM"/>
    </source>
</evidence>
<dbReference type="Proteomes" id="UP000318331">
    <property type="component" value="Unassembled WGS sequence"/>
</dbReference>
<evidence type="ECO:0000313" key="1">
    <source>
        <dbReference type="EMBL" id="TQM61022.1"/>
    </source>
</evidence>
<accession>A0A543HRS5</accession>
<reference evidence="1 2" key="1">
    <citation type="submission" date="2019-06" db="EMBL/GenBank/DDBJ databases">
        <title>Sequencing the genomes of 1000 actinobacteria strains.</title>
        <authorList>
            <person name="Klenk H.-P."/>
        </authorList>
    </citation>
    <scope>NUCLEOTIDE SEQUENCE [LARGE SCALE GENOMIC DNA]</scope>
    <source>
        <strain evidence="1 2">DSM 18031</strain>
    </source>
</reference>
<dbReference type="RefSeq" id="WP_141918021.1">
    <property type="nucleotide sequence ID" value="NZ_BAAAYS010000016.1"/>
</dbReference>
<dbReference type="AlphaFoldDB" id="A0A543HRS5"/>
<comment type="caution">
    <text evidence="1">The sequence shown here is derived from an EMBL/GenBank/DDBJ whole genome shotgun (WGS) entry which is preliminary data.</text>
</comment>
<sequence>MADLDFSVLLEDLTKDGNRWEQMGADLAGTYQKVLTLCALGTHVLDGVSFAQGFKGSYDQHYQEYLTFFQEGVTYLVSLKLKLDSTRAAYEASDEYQQWQAETGH</sequence>